<proteinExistence type="inferred from homology"/>
<feature type="transmembrane region" description="Helical" evidence="12">
    <location>
        <begin position="6"/>
        <end position="24"/>
    </location>
</feature>
<evidence type="ECO:0000313" key="14">
    <source>
        <dbReference type="EMBL" id="GGX71385.1"/>
    </source>
</evidence>
<keyword evidence="11" id="KW-0739">Sodium transport</keyword>
<evidence type="ECO:0000256" key="12">
    <source>
        <dbReference type="SAM" id="Phobius"/>
    </source>
</evidence>
<feature type="transmembrane region" description="Helical" evidence="12">
    <location>
        <begin position="231"/>
        <end position="248"/>
    </location>
</feature>
<sequence length="410" mass="43067">MNSLDAAGLLVSLAALFAWFNHRFIGLPTTIGIMVLALVMSVGILLAGHTVAPGLIPWGQGFLDSIDFSATVLDGMLSFLLFAGALFVDLKTLAERKYVVGMLATGGVILSTFIVGFLAWGVFNLIGVSIPLIWCLVFGALISPTDPIAVLGILKSAGVPKSLETKIVGESLVNDGVAMVVFLVMVGIATTGQATLGGVALLFVQEAVGGLVLGLLLAGIAHRMLASIDQYQVEILITLAVVLGGYSLAHSLHLSGPIAMVVAGAILGNRSRDSAMSKSTWSHLEHFWELLDEMLNAVLFLLIGLEVLVLSFTVGPWLAGALMIPMVLLARLCAVSVPVMMLSRFRTFSPGAIPVLTWGGLRGGISVALVLSLPTGDERDLLVTVTYAVVLFSLLVQGLTVGRLARRLTA</sequence>
<accession>A0A918KPQ0</accession>
<keyword evidence="15" id="KW-1185">Reference proteome</keyword>
<dbReference type="Proteomes" id="UP000626148">
    <property type="component" value="Unassembled WGS sequence"/>
</dbReference>
<feature type="transmembrane region" description="Helical" evidence="12">
    <location>
        <begin position="172"/>
        <end position="190"/>
    </location>
</feature>
<feature type="transmembrane region" description="Helical" evidence="12">
    <location>
        <begin position="129"/>
        <end position="151"/>
    </location>
</feature>
<feature type="transmembrane region" description="Helical" evidence="12">
    <location>
        <begin position="352"/>
        <end position="373"/>
    </location>
</feature>
<dbReference type="GO" id="GO:0005886">
    <property type="term" value="C:plasma membrane"/>
    <property type="evidence" value="ECO:0007669"/>
    <property type="project" value="UniProtKB-SubCell"/>
</dbReference>
<dbReference type="AlphaFoldDB" id="A0A918KPQ0"/>
<reference evidence="14" key="2">
    <citation type="submission" date="2020-09" db="EMBL/GenBank/DDBJ databases">
        <authorList>
            <person name="Sun Q."/>
            <person name="Kim S."/>
        </authorList>
    </citation>
    <scope>NUCLEOTIDE SEQUENCE</scope>
    <source>
        <strain evidence="14">KCTC 22169</strain>
    </source>
</reference>
<evidence type="ECO:0000256" key="10">
    <source>
        <dbReference type="ARBA" id="ARBA00023136"/>
    </source>
</evidence>
<dbReference type="EMBL" id="BMXR01000014">
    <property type="protein sequence ID" value="GGX71385.1"/>
    <property type="molecule type" value="Genomic_DNA"/>
</dbReference>
<evidence type="ECO:0000259" key="13">
    <source>
        <dbReference type="Pfam" id="PF00999"/>
    </source>
</evidence>
<evidence type="ECO:0000313" key="15">
    <source>
        <dbReference type="Proteomes" id="UP000626148"/>
    </source>
</evidence>
<keyword evidence="6 12" id="KW-0812">Transmembrane</keyword>
<organism evidence="14 15">
    <name type="scientific">Saccharospirillum salsuginis</name>
    <dbReference type="NCBI Taxonomy" id="418750"/>
    <lineage>
        <taxon>Bacteria</taxon>
        <taxon>Pseudomonadati</taxon>
        <taxon>Pseudomonadota</taxon>
        <taxon>Gammaproteobacteria</taxon>
        <taxon>Oceanospirillales</taxon>
        <taxon>Saccharospirillaceae</taxon>
        <taxon>Saccharospirillum</taxon>
    </lineage>
</organism>
<evidence type="ECO:0000256" key="11">
    <source>
        <dbReference type="ARBA" id="ARBA00023201"/>
    </source>
</evidence>
<comment type="caution">
    <text evidence="14">The sequence shown here is derived from an EMBL/GenBank/DDBJ whole genome shotgun (WGS) entry which is preliminary data.</text>
</comment>
<dbReference type="RefSeq" id="WP_189612772.1">
    <property type="nucleotide sequence ID" value="NZ_BMXR01000014.1"/>
</dbReference>
<evidence type="ECO:0000256" key="8">
    <source>
        <dbReference type="ARBA" id="ARBA00023053"/>
    </source>
</evidence>
<dbReference type="Gene3D" id="6.10.140.1330">
    <property type="match status" value="1"/>
</dbReference>
<evidence type="ECO:0000256" key="6">
    <source>
        <dbReference type="ARBA" id="ARBA00022692"/>
    </source>
</evidence>
<keyword evidence="5" id="KW-1003">Cell membrane</keyword>
<gene>
    <name evidence="14" type="ORF">GCM10007392_43610</name>
</gene>
<dbReference type="PANTHER" id="PTHR10110:SF195">
    <property type="entry name" value="NA(+)_H(+) ANTIPORTER NHAS2"/>
    <property type="match status" value="1"/>
</dbReference>
<comment type="similarity">
    <text evidence="2">Belongs to the monovalent cation:proton antiporter 1 (CPA1) transporter (TC 2.A.36) family.</text>
</comment>
<evidence type="ECO:0000256" key="4">
    <source>
        <dbReference type="ARBA" id="ARBA00022449"/>
    </source>
</evidence>
<comment type="subcellular location">
    <subcellularLocation>
        <location evidence="1">Cell membrane</location>
        <topology evidence="1">Multi-pass membrane protein</topology>
    </subcellularLocation>
</comment>
<keyword evidence="10 12" id="KW-0472">Membrane</keyword>
<protein>
    <submittedName>
        <fullName evidence="14">Sodium:proton antiporter</fullName>
    </submittedName>
</protein>
<dbReference type="GO" id="GO:0098719">
    <property type="term" value="P:sodium ion import across plasma membrane"/>
    <property type="evidence" value="ECO:0007669"/>
    <property type="project" value="TreeGrafter"/>
</dbReference>
<feature type="transmembrane region" description="Helical" evidence="12">
    <location>
        <begin position="318"/>
        <end position="340"/>
    </location>
</feature>
<dbReference type="GO" id="GO:0015385">
    <property type="term" value="F:sodium:proton antiporter activity"/>
    <property type="evidence" value="ECO:0007669"/>
    <property type="project" value="InterPro"/>
</dbReference>
<reference evidence="14" key="1">
    <citation type="journal article" date="2014" name="Int. J. Syst. Evol. Microbiol.">
        <title>Complete genome sequence of Corynebacterium casei LMG S-19264T (=DSM 44701T), isolated from a smear-ripened cheese.</title>
        <authorList>
            <consortium name="US DOE Joint Genome Institute (JGI-PGF)"/>
            <person name="Walter F."/>
            <person name="Albersmeier A."/>
            <person name="Kalinowski J."/>
            <person name="Ruckert C."/>
        </authorList>
    </citation>
    <scope>NUCLEOTIDE SEQUENCE</scope>
    <source>
        <strain evidence="14">KCTC 22169</strain>
    </source>
</reference>
<dbReference type="InterPro" id="IPR006153">
    <property type="entry name" value="Cation/H_exchanger_TM"/>
</dbReference>
<dbReference type="Pfam" id="PF00999">
    <property type="entry name" value="Na_H_Exchanger"/>
    <property type="match status" value="1"/>
</dbReference>
<keyword evidence="8" id="KW-0915">Sodium</keyword>
<feature type="transmembrane region" description="Helical" evidence="12">
    <location>
        <begin position="196"/>
        <end position="219"/>
    </location>
</feature>
<keyword evidence="9" id="KW-0406">Ion transport</keyword>
<evidence type="ECO:0000256" key="2">
    <source>
        <dbReference type="ARBA" id="ARBA00007367"/>
    </source>
</evidence>
<feature type="transmembrane region" description="Helical" evidence="12">
    <location>
        <begin position="100"/>
        <end position="123"/>
    </location>
</feature>
<dbReference type="GO" id="GO:0015386">
    <property type="term" value="F:potassium:proton antiporter activity"/>
    <property type="evidence" value="ECO:0007669"/>
    <property type="project" value="TreeGrafter"/>
</dbReference>
<feature type="domain" description="Cation/H+ exchanger transmembrane" evidence="13">
    <location>
        <begin position="14"/>
        <end position="405"/>
    </location>
</feature>
<evidence type="ECO:0000256" key="1">
    <source>
        <dbReference type="ARBA" id="ARBA00004651"/>
    </source>
</evidence>
<name>A0A918KPQ0_9GAMM</name>
<dbReference type="PANTHER" id="PTHR10110">
    <property type="entry name" value="SODIUM/HYDROGEN EXCHANGER"/>
    <property type="match status" value="1"/>
</dbReference>
<dbReference type="InterPro" id="IPR018422">
    <property type="entry name" value="Cation/H_exchanger_CPA1"/>
</dbReference>
<keyword evidence="7 12" id="KW-1133">Transmembrane helix</keyword>
<dbReference type="GO" id="GO:0051453">
    <property type="term" value="P:regulation of intracellular pH"/>
    <property type="evidence" value="ECO:0007669"/>
    <property type="project" value="TreeGrafter"/>
</dbReference>
<keyword evidence="4" id="KW-0050">Antiport</keyword>
<evidence type="ECO:0000256" key="3">
    <source>
        <dbReference type="ARBA" id="ARBA00022448"/>
    </source>
</evidence>
<keyword evidence="3" id="KW-0813">Transport</keyword>
<evidence type="ECO:0000256" key="5">
    <source>
        <dbReference type="ARBA" id="ARBA00022475"/>
    </source>
</evidence>
<evidence type="ECO:0000256" key="7">
    <source>
        <dbReference type="ARBA" id="ARBA00022989"/>
    </source>
</evidence>
<feature type="transmembrane region" description="Helical" evidence="12">
    <location>
        <begin position="385"/>
        <end position="405"/>
    </location>
</feature>
<feature type="transmembrane region" description="Helical" evidence="12">
    <location>
        <begin position="68"/>
        <end position="88"/>
    </location>
</feature>
<feature type="transmembrane region" description="Helical" evidence="12">
    <location>
        <begin position="31"/>
        <end position="56"/>
    </location>
</feature>
<evidence type="ECO:0000256" key="9">
    <source>
        <dbReference type="ARBA" id="ARBA00023065"/>
    </source>
</evidence>